<organism evidence="2">
    <name type="scientific">Euplotes harpa</name>
    <dbReference type="NCBI Taxonomy" id="151035"/>
    <lineage>
        <taxon>Eukaryota</taxon>
        <taxon>Sar</taxon>
        <taxon>Alveolata</taxon>
        <taxon>Ciliophora</taxon>
        <taxon>Intramacronucleata</taxon>
        <taxon>Spirotrichea</taxon>
        <taxon>Hypotrichia</taxon>
        <taxon>Euplotida</taxon>
        <taxon>Euplotidae</taxon>
        <taxon>Euplotes</taxon>
    </lineage>
</organism>
<dbReference type="EMBL" id="HBII01020811">
    <property type="protein sequence ID" value="CAE0349720.1"/>
    <property type="molecule type" value="Transcribed_RNA"/>
</dbReference>
<sequence>MFSSLKVLDGYDKDGEECISVIDDPEGDEEGEGEGDFVDFIDPNNLTEEEKRQLEKQGFRFIKGEGEFDDGEGEDGDFEGDEEAEGDELNPEEEEEEEEGPAKGKKRSRGDDQEEGGKSNKRQKVDE</sequence>
<evidence type="ECO:0000313" key="2">
    <source>
        <dbReference type="EMBL" id="CAE0349720.1"/>
    </source>
</evidence>
<dbReference type="AlphaFoldDB" id="A0A7S3JA61"/>
<feature type="region of interest" description="Disordered" evidence="1">
    <location>
        <begin position="1"/>
        <end position="127"/>
    </location>
</feature>
<proteinExistence type="predicted"/>
<feature type="compositionally biased region" description="Basic and acidic residues" evidence="1">
    <location>
        <begin position="48"/>
        <end position="66"/>
    </location>
</feature>
<feature type="compositionally biased region" description="Basic and acidic residues" evidence="1">
    <location>
        <begin position="109"/>
        <end position="127"/>
    </location>
</feature>
<feature type="compositionally biased region" description="Acidic residues" evidence="1">
    <location>
        <begin position="67"/>
        <end position="99"/>
    </location>
</feature>
<protein>
    <submittedName>
        <fullName evidence="2">Uncharacterized protein</fullName>
    </submittedName>
</protein>
<feature type="compositionally biased region" description="Acidic residues" evidence="1">
    <location>
        <begin position="23"/>
        <end position="39"/>
    </location>
</feature>
<name>A0A7S3JA61_9SPIT</name>
<reference evidence="2" key="1">
    <citation type="submission" date="2021-01" db="EMBL/GenBank/DDBJ databases">
        <authorList>
            <person name="Corre E."/>
            <person name="Pelletier E."/>
            <person name="Niang G."/>
            <person name="Scheremetjew M."/>
            <person name="Finn R."/>
            <person name="Kale V."/>
            <person name="Holt S."/>
            <person name="Cochrane G."/>
            <person name="Meng A."/>
            <person name="Brown T."/>
            <person name="Cohen L."/>
        </authorList>
    </citation>
    <scope>NUCLEOTIDE SEQUENCE</scope>
    <source>
        <strain evidence="2">FSP1.4</strain>
    </source>
</reference>
<accession>A0A7S3JA61</accession>
<evidence type="ECO:0000256" key="1">
    <source>
        <dbReference type="SAM" id="MobiDB-lite"/>
    </source>
</evidence>
<gene>
    <name evidence="2" type="ORF">EHAR0213_LOCUS8632</name>
</gene>